<dbReference type="Gene3D" id="3.40.50.150">
    <property type="entry name" value="Vaccinia Virus protein VP39"/>
    <property type="match status" value="1"/>
</dbReference>
<dbReference type="PIRSF" id="PIRSF017393">
    <property type="entry name" value="MTase_SAV2177"/>
    <property type="match status" value="1"/>
</dbReference>
<evidence type="ECO:0000313" key="1">
    <source>
        <dbReference type="EMBL" id="WIX76564.1"/>
    </source>
</evidence>
<dbReference type="InterPro" id="IPR029063">
    <property type="entry name" value="SAM-dependent_MTases_sf"/>
</dbReference>
<accession>A0A9Y2IBN7</accession>
<protein>
    <submittedName>
        <fullName evidence="1">SAM-dependent methyltransferase</fullName>
        <ecNumber evidence="1">2.1.1.-</ecNumber>
    </submittedName>
</protein>
<keyword evidence="1" id="KW-0808">Transferase</keyword>
<evidence type="ECO:0000313" key="2">
    <source>
        <dbReference type="Proteomes" id="UP001236014"/>
    </source>
</evidence>
<dbReference type="SUPFAM" id="SSF53335">
    <property type="entry name" value="S-adenosyl-L-methionine-dependent methyltransferases"/>
    <property type="match status" value="1"/>
</dbReference>
<dbReference type="GO" id="GO:0008168">
    <property type="term" value="F:methyltransferase activity"/>
    <property type="evidence" value="ECO:0007669"/>
    <property type="project" value="UniProtKB-KW"/>
</dbReference>
<dbReference type="InterPro" id="IPR006764">
    <property type="entry name" value="SAM_dep_MeTrfase_SAV2177_type"/>
</dbReference>
<dbReference type="EC" id="2.1.1.-" evidence="1"/>
<dbReference type="AlphaFoldDB" id="A0A9Y2IBN7"/>
<proteinExistence type="predicted"/>
<dbReference type="GO" id="GO:0032259">
    <property type="term" value="P:methylation"/>
    <property type="evidence" value="ECO:0007669"/>
    <property type="project" value="UniProtKB-KW"/>
</dbReference>
<keyword evidence="1" id="KW-0489">Methyltransferase</keyword>
<dbReference type="Pfam" id="PF04672">
    <property type="entry name" value="Methyltransf_19"/>
    <property type="match status" value="1"/>
</dbReference>
<keyword evidence="2" id="KW-1185">Reference proteome</keyword>
<reference evidence="1 2" key="1">
    <citation type="submission" date="2023-06" db="EMBL/GenBank/DDBJ databases">
        <authorList>
            <person name="Oyuntsetseg B."/>
            <person name="Kim S.B."/>
        </authorList>
    </citation>
    <scope>NUCLEOTIDE SEQUENCE [LARGE SCALE GENOMIC DNA]</scope>
    <source>
        <strain evidence="1 2">2-15</strain>
    </source>
</reference>
<organism evidence="1 2">
    <name type="scientific">Amycolatopsis carbonis</name>
    <dbReference type="NCBI Taxonomy" id="715471"/>
    <lineage>
        <taxon>Bacteria</taxon>
        <taxon>Bacillati</taxon>
        <taxon>Actinomycetota</taxon>
        <taxon>Actinomycetes</taxon>
        <taxon>Pseudonocardiales</taxon>
        <taxon>Pseudonocardiaceae</taxon>
        <taxon>Amycolatopsis</taxon>
    </lineage>
</organism>
<dbReference type="Proteomes" id="UP001236014">
    <property type="component" value="Chromosome"/>
</dbReference>
<sequence length="286" mass="31498">MSEHAETSALDSPPGVDPNRASVARVYDYLLGGNTHYEVDRKVARELAEKMPEVRDLAVENRAFLIRACTFLARNAGIDQYLDCGSGLPTAENVHQVVQRVNPDAKVVYTDFDPVVTAHGRALLEENERTRYVEGDIYRPASILEDEVVRGHLDWTRPIALLFVATLHHWKGDRARPAEVTQEFIDRLPPGSFVVISHILDPHDGSDDAQAMEQLIETVRSGALGGATMRTRAEIRELFHGLELVPPGPGAEPEIVPLAAWWPAGPLLSGMNVAQRLIVGGIARKP</sequence>
<dbReference type="EMBL" id="CP127294">
    <property type="protein sequence ID" value="WIX76564.1"/>
    <property type="molecule type" value="Genomic_DNA"/>
</dbReference>
<name>A0A9Y2IBN7_9PSEU</name>
<gene>
    <name evidence="1" type="ORF">QRX50_34585</name>
</gene>
<dbReference type="RefSeq" id="WP_285967312.1">
    <property type="nucleotide sequence ID" value="NZ_CP127294.1"/>
</dbReference>
<dbReference type="KEGG" id="acab:QRX50_34585"/>